<reference evidence="1" key="1">
    <citation type="submission" date="2021-06" db="EMBL/GenBank/DDBJ databases">
        <authorList>
            <person name="Hodson N. C."/>
            <person name="Mongue J. A."/>
            <person name="Jaron S. K."/>
        </authorList>
    </citation>
    <scope>NUCLEOTIDE SEQUENCE</scope>
</reference>
<protein>
    <submittedName>
        <fullName evidence="1">Uncharacterized protein</fullName>
    </submittedName>
</protein>
<proteinExistence type="predicted"/>
<comment type="caution">
    <text evidence="1">The sequence shown here is derived from an EMBL/GenBank/DDBJ whole genome shotgun (WGS) entry which is preliminary data.</text>
</comment>
<gene>
    <name evidence="1" type="ORF">AFUS01_LOCUS10898</name>
</gene>
<organism evidence="1 2">
    <name type="scientific">Allacma fusca</name>
    <dbReference type="NCBI Taxonomy" id="39272"/>
    <lineage>
        <taxon>Eukaryota</taxon>
        <taxon>Metazoa</taxon>
        <taxon>Ecdysozoa</taxon>
        <taxon>Arthropoda</taxon>
        <taxon>Hexapoda</taxon>
        <taxon>Collembola</taxon>
        <taxon>Symphypleona</taxon>
        <taxon>Sminthuridae</taxon>
        <taxon>Allacma</taxon>
    </lineage>
</organism>
<accession>A0A8J2JJX5</accession>
<dbReference type="Proteomes" id="UP000708208">
    <property type="component" value="Unassembled WGS sequence"/>
</dbReference>
<evidence type="ECO:0000313" key="1">
    <source>
        <dbReference type="EMBL" id="CAG7721701.1"/>
    </source>
</evidence>
<sequence length="133" mass="15051">MAKELKPTPKGLFKTMKKEFENVRTFVKEYRQMQILTGIINVFGSDMGPVFQTTWMVATTGVIVALVKAVGAYKTLVLFIFVGVHFASGIIYNKFAGSIYEDPKEALGRLMRLCRLKETKLRLRALYPLKALV</sequence>
<dbReference type="AlphaFoldDB" id="A0A8J2JJX5"/>
<keyword evidence="2" id="KW-1185">Reference proteome</keyword>
<evidence type="ECO:0000313" key="2">
    <source>
        <dbReference type="Proteomes" id="UP000708208"/>
    </source>
</evidence>
<name>A0A8J2JJX5_9HEXA</name>
<feature type="non-terminal residue" evidence="1">
    <location>
        <position position="133"/>
    </location>
</feature>
<dbReference type="EMBL" id="CAJVCH010081952">
    <property type="protein sequence ID" value="CAG7721701.1"/>
    <property type="molecule type" value="Genomic_DNA"/>
</dbReference>